<keyword evidence="1" id="KW-0812">Transmembrane</keyword>
<proteinExistence type="predicted"/>
<keyword evidence="3" id="KW-1185">Reference proteome</keyword>
<evidence type="ECO:0000256" key="1">
    <source>
        <dbReference type="SAM" id="Phobius"/>
    </source>
</evidence>
<keyword evidence="1" id="KW-1133">Transmembrane helix</keyword>
<dbReference type="EMBL" id="PJMU01000002">
    <property type="protein sequence ID" value="PKV67248.1"/>
    <property type="molecule type" value="Genomic_DNA"/>
</dbReference>
<dbReference type="OrthoDB" id="850906at2"/>
<dbReference type="RefSeq" id="WP_101444505.1">
    <property type="nucleotide sequence ID" value="NZ_PJMU01000002.1"/>
</dbReference>
<gene>
    <name evidence="2" type="ORF">BD749_2390</name>
</gene>
<keyword evidence="1" id="KW-0472">Membrane</keyword>
<protein>
    <submittedName>
        <fullName evidence="2">Uncharacterized protein</fullName>
    </submittedName>
</protein>
<organism evidence="2 3">
    <name type="scientific">Pontibacter ramchanderi</name>
    <dbReference type="NCBI Taxonomy" id="1179743"/>
    <lineage>
        <taxon>Bacteria</taxon>
        <taxon>Pseudomonadati</taxon>
        <taxon>Bacteroidota</taxon>
        <taxon>Cytophagia</taxon>
        <taxon>Cytophagales</taxon>
        <taxon>Hymenobacteraceae</taxon>
        <taxon>Pontibacter</taxon>
    </lineage>
</organism>
<name>A0A2N3UCY6_9BACT</name>
<accession>A0A2N3UCY6</accession>
<dbReference type="AlphaFoldDB" id="A0A2N3UCY6"/>
<dbReference type="Proteomes" id="UP000233782">
    <property type="component" value="Unassembled WGS sequence"/>
</dbReference>
<evidence type="ECO:0000313" key="3">
    <source>
        <dbReference type="Proteomes" id="UP000233782"/>
    </source>
</evidence>
<comment type="caution">
    <text evidence="2">The sequence shown here is derived from an EMBL/GenBank/DDBJ whole genome shotgun (WGS) entry which is preliminary data.</text>
</comment>
<reference evidence="2 3" key="1">
    <citation type="submission" date="2017-12" db="EMBL/GenBank/DDBJ databases">
        <title>Genomic Encyclopedia of Type Strains, Phase III (KMG-III): the genomes of soil and plant-associated and newly described type strains.</title>
        <authorList>
            <person name="Whitman W."/>
        </authorList>
    </citation>
    <scope>NUCLEOTIDE SEQUENCE [LARGE SCALE GENOMIC DNA]</scope>
    <source>
        <strain evidence="2 3">LP43</strain>
    </source>
</reference>
<feature type="transmembrane region" description="Helical" evidence="1">
    <location>
        <begin position="142"/>
        <end position="162"/>
    </location>
</feature>
<feature type="transmembrane region" description="Helical" evidence="1">
    <location>
        <begin position="55"/>
        <end position="75"/>
    </location>
</feature>
<evidence type="ECO:0000313" key="2">
    <source>
        <dbReference type="EMBL" id="PKV67248.1"/>
    </source>
</evidence>
<sequence>MIDILKSLLLSFIAVAILLPVLRFALRRLSPAGHQLPLSAEESRYMQKKEWQLTIAYFVFASVLSVFFSGALAMLSSILHMSPEHLFVMTPNFRAFFAPGLLLGLTTALLPLRLSQSTFLSQDYDLYKQYLRQQEGLRSTRFYGILFGIMLVFSLVVLWFAMRWHVGVDENQVQVTNLLNQERTYPHRAIESIHYTGIEGEYLITFDDHTVLNTSYLKPVSLDMIALMSDRSGKRVIR</sequence>
<feature type="transmembrane region" description="Helical" evidence="1">
    <location>
        <begin position="96"/>
        <end position="114"/>
    </location>
</feature>